<evidence type="ECO:0000313" key="2">
    <source>
        <dbReference type="Proteomes" id="UP000654370"/>
    </source>
</evidence>
<gene>
    <name evidence="1" type="ORF">INT43_006359</name>
</gene>
<reference evidence="1" key="1">
    <citation type="submission" date="2020-12" db="EMBL/GenBank/DDBJ databases">
        <title>Metabolic potential, ecology and presence of endohyphal bacteria is reflected in genomic diversity of Mucoromycotina.</title>
        <authorList>
            <person name="Muszewska A."/>
            <person name="Okrasinska A."/>
            <person name="Steczkiewicz K."/>
            <person name="Drgas O."/>
            <person name="Orlowska M."/>
            <person name="Perlinska-Lenart U."/>
            <person name="Aleksandrzak-Piekarczyk T."/>
            <person name="Szatraj K."/>
            <person name="Zielenkiewicz U."/>
            <person name="Pilsyk S."/>
            <person name="Malc E."/>
            <person name="Mieczkowski P."/>
            <person name="Kruszewska J.S."/>
            <person name="Biernat P."/>
            <person name="Pawlowska J."/>
        </authorList>
    </citation>
    <scope>NUCLEOTIDE SEQUENCE</scope>
    <source>
        <strain evidence="1">WA0000067209</strain>
    </source>
</reference>
<protein>
    <submittedName>
        <fullName evidence="1">Uncharacterized protein</fullName>
    </submittedName>
</protein>
<evidence type="ECO:0000313" key="1">
    <source>
        <dbReference type="EMBL" id="KAG2183354.1"/>
    </source>
</evidence>
<dbReference type="EMBL" id="JAEPQZ010000003">
    <property type="protein sequence ID" value="KAG2183354.1"/>
    <property type="molecule type" value="Genomic_DNA"/>
</dbReference>
<proteinExistence type="predicted"/>
<name>A0A8H7ULN0_MORIS</name>
<organism evidence="1 2">
    <name type="scientific">Mortierella isabellina</name>
    <name type="common">Filamentous fungus</name>
    <name type="synonym">Umbelopsis isabellina</name>
    <dbReference type="NCBI Taxonomy" id="91625"/>
    <lineage>
        <taxon>Eukaryota</taxon>
        <taxon>Fungi</taxon>
        <taxon>Fungi incertae sedis</taxon>
        <taxon>Mucoromycota</taxon>
        <taxon>Mucoromycotina</taxon>
        <taxon>Umbelopsidomycetes</taxon>
        <taxon>Umbelopsidales</taxon>
        <taxon>Umbelopsidaceae</taxon>
        <taxon>Umbelopsis</taxon>
    </lineage>
</organism>
<dbReference type="AlphaFoldDB" id="A0A8H7ULN0"/>
<dbReference type="Proteomes" id="UP000654370">
    <property type="component" value="Unassembled WGS sequence"/>
</dbReference>
<sequence>MQSCAVRPKPWCFHHDAYGQMPRLAAIPLRWPRSSGAINGPREKTPGGWPFVPVPLDCVWTALLVTDSWPCEIGLLLSSVILDRQTLTSCCSASPLRTSEQKDKASWNLADYSIASQVQMGLDCAQAVVYLISVSTSFPIMPKCRCSHIINFENNLILAVIPVNENYYHLTEQVNWYATWCIINLRTSSDSMSHEAGSGFHELLAREA</sequence>
<keyword evidence="2" id="KW-1185">Reference proteome</keyword>
<comment type="caution">
    <text evidence="1">The sequence shown here is derived from an EMBL/GenBank/DDBJ whole genome shotgun (WGS) entry which is preliminary data.</text>
</comment>
<accession>A0A8H7ULN0</accession>